<comment type="subcellular location">
    <subcellularLocation>
        <location evidence="1">Membrane</location>
        <topology evidence="1">Multi-pass membrane protein</topology>
    </subcellularLocation>
</comment>
<dbReference type="CDD" id="cd00880">
    <property type="entry name" value="Era_like"/>
    <property type="match status" value="1"/>
</dbReference>
<keyword evidence="2" id="KW-0812">Transmembrane</keyword>
<reference evidence="6 7" key="1">
    <citation type="submission" date="2024-10" db="EMBL/GenBank/DDBJ databases">
        <authorList>
            <person name="Ratan Roy A."/>
            <person name="Morales Sandoval P.H."/>
            <person name="De Los Santos Villalobos S."/>
            <person name="Chakraborty S."/>
            <person name="Mukherjee J."/>
        </authorList>
    </citation>
    <scope>NUCLEOTIDE SEQUENCE [LARGE SCALE GENOMIC DNA]</scope>
    <source>
        <strain evidence="6 7">S1</strain>
    </source>
</reference>
<dbReference type="PANTHER" id="PTHR42714">
    <property type="entry name" value="TRNA MODIFICATION GTPASE GTPBP3"/>
    <property type="match status" value="1"/>
</dbReference>
<evidence type="ECO:0000256" key="2">
    <source>
        <dbReference type="ARBA" id="ARBA00022692"/>
    </source>
</evidence>
<dbReference type="Proteomes" id="UP001600165">
    <property type="component" value="Unassembled WGS sequence"/>
</dbReference>
<gene>
    <name evidence="6" type="ORF">ACFVKH_06190</name>
</gene>
<dbReference type="Pfam" id="PF05128">
    <property type="entry name" value="DUF697"/>
    <property type="match status" value="1"/>
</dbReference>
<keyword evidence="3" id="KW-1133">Transmembrane helix</keyword>
<accession>A0ABW6ICF9</accession>
<protein>
    <submittedName>
        <fullName evidence="6">DUF697 domain-containing protein</fullName>
    </submittedName>
</protein>
<keyword evidence="4" id="KW-0472">Membrane</keyword>
<evidence type="ECO:0000313" key="7">
    <source>
        <dbReference type="Proteomes" id="UP001600165"/>
    </source>
</evidence>
<dbReference type="RefSeq" id="WP_377963054.1">
    <property type="nucleotide sequence ID" value="NZ_JBHZOL010000041.1"/>
</dbReference>
<dbReference type="Gene3D" id="3.40.50.300">
    <property type="entry name" value="P-loop containing nucleotide triphosphate hydrolases"/>
    <property type="match status" value="1"/>
</dbReference>
<evidence type="ECO:0000259" key="5">
    <source>
        <dbReference type="Pfam" id="PF01926"/>
    </source>
</evidence>
<dbReference type="InterPro" id="IPR021147">
    <property type="entry name" value="DUF697"/>
</dbReference>
<comment type="caution">
    <text evidence="6">The sequence shown here is derived from an EMBL/GenBank/DDBJ whole genome shotgun (WGS) entry which is preliminary data.</text>
</comment>
<keyword evidence="7" id="KW-1185">Reference proteome</keyword>
<name>A0ABW6ICF9_9CYAN</name>
<evidence type="ECO:0000313" key="6">
    <source>
        <dbReference type="EMBL" id="MFE4105857.1"/>
    </source>
</evidence>
<dbReference type="InterPro" id="IPR027417">
    <property type="entry name" value="P-loop_NTPase"/>
</dbReference>
<dbReference type="PANTHER" id="PTHR42714:SF6">
    <property type="entry name" value="TRANSLATION INITIATION FACTOR IF-2"/>
    <property type="match status" value="1"/>
</dbReference>
<dbReference type="SUPFAM" id="SSF52540">
    <property type="entry name" value="P-loop containing nucleoside triphosphate hydrolases"/>
    <property type="match status" value="1"/>
</dbReference>
<evidence type="ECO:0000256" key="3">
    <source>
        <dbReference type="ARBA" id="ARBA00022989"/>
    </source>
</evidence>
<feature type="domain" description="G" evidence="5">
    <location>
        <begin position="83"/>
        <end position="202"/>
    </location>
</feature>
<dbReference type="EMBL" id="JBHZOL010000041">
    <property type="protein sequence ID" value="MFE4105857.1"/>
    <property type="molecule type" value="Genomic_DNA"/>
</dbReference>
<organism evidence="6 7">
    <name type="scientific">Almyronema epifaneia S1</name>
    <dbReference type="NCBI Taxonomy" id="2991925"/>
    <lineage>
        <taxon>Bacteria</taxon>
        <taxon>Bacillati</taxon>
        <taxon>Cyanobacteriota</taxon>
        <taxon>Cyanophyceae</taxon>
        <taxon>Nodosilineales</taxon>
        <taxon>Nodosilineaceae</taxon>
        <taxon>Almyronema</taxon>
        <taxon>Almyronema epifaneia</taxon>
    </lineage>
</organism>
<sequence length="486" mass="52945">MSTASSPSVASSEDSRLSVVAADRASLLFKQTRLSLRRTIDRYRAKLHLPRLESQDLQRQATIKAGVDQLTAIACRLETAVLRVAVFGLVSRGKSAVLNALLGEKILPTGPLNGVTQWPRSVYWKPAIEDIHDSSLPLQLELIDTPGLDEVEGQVRGEMAQTIAQSADLILFVVAGDITQTEYTALVELRQLQKPLLLVFNKIDLYPDCDRESLYRSLRHFWQKSGANGSIEALLPDEIVRVAAEPAPYKVRVEWPDGQIREEWETPGSQITELNQALLGVAQHQGRSLMMLNALSQARQIDATLAQTTVELQAEEADQLILRFAKYKALAVALNPVAVLDLMGGVAADLWLIRSLAHLYGLPMTGHEANRLWRTIVRSSGALILSELGSGLLLGLGKSAAAAFSVLDSPSGLVAYTGAMTAQAGAAGYGTYAIGQAAKRYLAQGCSWGPQGVGTVMQEILQQLETETHWSLLQTELRELLHKTAE</sequence>
<evidence type="ECO:0000256" key="4">
    <source>
        <dbReference type="ARBA" id="ARBA00023136"/>
    </source>
</evidence>
<proteinExistence type="predicted"/>
<evidence type="ECO:0000256" key="1">
    <source>
        <dbReference type="ARBA" id="ARBA00004141"/>
    </source>
</evidence>
<dbReference type="InterPro" id="IPR006073">
    <property type="entry name" value="GTP-bd"/>
</dbReference>
<dbReference type="Pfam" id="PF01926">
    <property type="entry name" value="MMR_HSR1"/>
    <property type="match status" value="1"/>
</dbReference>